<dbReference type="InterPro" id="IPR038765">
    <property type="entry name" value="Papain-like_cys_pep_sf"/>
</dbReference>
<dbReference type="SUPFAM" id="SSF54001">
    <property type="entry name" value="Cysteine proteinases"/>
    <property type="match status" value="1"/>
</dbReference>
<name>A0ABV8IYP3_9ACTN</name>
<sequence length="288" mass="31623">MSSPTVDSWRLKIKHKSGFAYAGPVSSSYNEARMWPRNEARQAVLDAKVEVWPPARTYKYEDYWGSIVTAFDVHAAHESLTVTASSTVETLPPGDRIPAGASASWDDVARHADRWYELILPTRRTGLDDELDAVVADLRGRHGSPQEAAMAVCEFVRSEVAYVPGSTGVQSDALHAWAQRSGVCQDISHLTVGMLRKMGLPARYVSGYLHPKPAAAIGESVVGQSHAWVEWWAGRWTSYDPTNGVPVGERHVVVGRGREYDDVPPLKGIYSGPQSTGQGIEVTITRLR</sequence>
<reference evidence="3" key="1">
    <citation type="journal article" date="2019" name="Int. J. Syst. Evol. Microbiol.">
        <title>The Global Catalogue of Microorganisms (GCM) 10K type strain sequencing project: providing services to taxonomists for standard genome sequencing and annotation.</title>
        <authorList>
            <consortium name="The Broad Institute Genomics Platform"/>
            <consortium name="The Broad Institute Genome Sequencing Center for Infectious Disease"/>
            <person name="Wu L."/>
            <person name="Ma J."/>
        </authorList>
    </citation>
    <scope>NUCLEOTIDE SEQUENCE [LARGE SCALE GENOMIC DNA]</scope>
    <source>
        <strain evidence="3">TBRC 5832</strain>
    </source>
</reference>
<evidence type="ECO:0000313" key="2">
    <source>
        <dbReference type="EMBL" id="MFC4067468.1"/>
    </source>
</evidence>
<proteinExistence type="predicted"/>
<dbReference type="InterPro" id="IPR002931">
    <property type="entry name" value="Transglutaminase-like"/>
</dbReference>
<feature type="domain" description="Transglutaminase-like" evidence="1">
    <location>
        <begin position="176"/>
        <end position="243"/>
    </location>
</feature>
<dbReference type="InterPro" id="IPR013589">
    <property type="entry name" value="Bac_transglu_N"/>
</dbReference>
<dbReference type="SMART" id="SM00460">
    <property type="entry name" value="TGc"/>
    <property type="match status" value="1"/>
</dbReference>
<dbReference type="Proteomes" id="UP001595867">
    <property type="component" value="Unassembled WGS sequence"/>
</dbReference>
<evidence type="ECO:0000259" key="1">
    <source>
        <dbReference type="SMART" id="SM00460"/>
    </source>
</evidence>
<comment type="caution">
    <text evidence="2">The sequence shown here is derived from an EMBL/GenBank/DDBJ whole genome shotgun (WGS) entry which is preliminary data.</text>
</comment>
<dbReference type="Pfam" id="PF08379">
    <property type="entry name" value="Bact_transglu_N"/>
    <property type="match status" value="1"/>
</dbReference>
<dbReference type="PANTHER" id="PTHR33490:SF6">
    <property type="entry name" value="SLL1049 PROTEIN"/>
    <property type="match status" value="1"/>
</dbReference>
<dbReference type="Gene3D" id="3.10.620.30">
    <property type="match status" value="1"/>
</dbReference>
<dbReference type="RefSeq" id="WP_378068376.1">
    <property type="nucleotide sequence ID" value="NZ_JBHSBL010000017.1"/>
</dbReference>
<dbReference type="PANTHER" id="PTHR33490">
    <property type="entry name" value="BLR5614 PROTEIN-RELATED"/>
    <property type="match status" value="1"/>
</dbReference>
<organism evidence="2 3">
    <name type="scientific">Actinoplanes subglobosus</name>
    <dbReference type="NCBI Taxonomy" id="1547892"/>
    <lineage>
        <taxon>Bacteria</taxon>
        <taxon>Bacillati</taxon>
        <taxon>Actinomycetota</taxon>
        <taxon>Actinomycetes</taxon>
        <taxon>Micromonosporales</taxon>
        <taxon>Micromonosporaceae</taxon>
        <taxon>Actinoplanes</taxon>
    </lineage>
</organism>
<dbReference type="Pfam" id="PF01841">
    <property type="entry name" value="Transglut_core"/>
    <property type="match status" value="1"/>
</dbReference>
<keyword evidence="3" id="KW-1185">Reference proteome</keyword>
<accession>A0ABV8IYP3</accession>
<evidence type="ECO:0000313" key="3">
    <source>
        <dbReference type="Proteomes" id="UP001595867"/>
    </source>
</evidence>
<protein>
    <submittedName>
        <fullName evidence="2">Transglutaminase domain-containing protein</fullName>
    </submittedName>
</protein>
<dbReference type="EMBL" id="JBHSBL010000017">
    <property type="protein sequence ID" value="MFC4067468.1"/>
    <property type="molecule type" value="Genomic_DNA"/>
</dbReference>
<gene>
    <name evidence="2" type="ORF">ACFO0C_21245</name>
</gene>